<dbReference type="Gene3D" id="3.40.50.300">
    <property type="entry name" value="P-loop containing nucleotide triphosphate hydrolases"/>
    <property type="match status" value="1"/>
</dbReference>
<evidence type="ECO:0000256" key="5">
    <source>
        <dbReference type="ARBA" id="ARBA00011903"/>
    </source>
</evidence>
<protein>
    <recommendedName>
        <fullName evidence="5">non-specific protein-tyrosine kinase</fullName>
        <ecNumber evidence="5">2.7.10.2</ecNumber>
    </recommendedName>
</protein>
<feature type="transmembrane region" description="Helical" evidence="18">
    <location>
        <begin position="171"/>
        <end position="192"/>
    </location>
</feature>
<evidence type="ECO:0000256" key="6">
    <source>
        <dbReference type="ARBA" id="ARBA00022475"/>
    </source>
</evidence>
<feature type="region of interest" description="Disordered" evidence="17">
    <location>
        <begin position="450"/>
        <end position="519"/>
    </location>
</feature>
<proteinExistence type="inferred from homology"/>
<reference evidence="21" key="1">
    <citation type="submission" date="2022-10" db="EMBL/GenBank/DDBJ databases">
        <title>Whole-Genome Sequencing of Brachybacterium huguangmaarense BRM-3, Isolated from Betula schmidtii.</title>
        <authorList>
            <person name="Haam D."/>
        </authorList>
    </citation>
    <scope>NUCLEOTIDE SEQUENCE</scope>
    <source>
        <strain evidence="21">BRM-3</strain>
    </source>
</reference>
<dbReference type="InterPro" id="IPR003856">
    <property type="entry name" value="LPS_length_determ_N"/>
</dbReference>
<evidence type="ECO:0000259" key="20">
    <source>
        <dbReference type="Pfam" id="PF13614"/>
    </source>
</evidence>
<keyword evidence="10" id="KW-0547">Nucleotide-binding</keyword>
<feature type="compositionally biased region" description="Basic and acidic residues" evidence="17">
    <location>
        <begin position="459"/>
        <end position="478"/>
    </location>
</feature>
<dbReference type="PANTHER" id="PTHR32309">
    <property type="entry name" value="TYROSINE-PROTEIN KINASE"/>
    <property type="match status" value="1"/>
</dbReference>
<dbReference type="EMBL" id="CP107020">
    <property type="protein sequence ID" value="UYG17274.1"/>
    <property type="molecule type" value="Genomic_DNA"/>
</dbReference>
<dbReference type="SUPFAM" id="SSF52540">
    <property type="entry name" value="P-loop containing nucleoside triphosphate hydrolases"/>
    <property type="match status" value="1"/>
</dbReference>
<comment type="similarity">
    <text evidence="2">Belongs to the CpsC/CapA family.</text>
</comment>
<feature type="transmembrane region" description="Helical" evidence="18">
    <location>
        <begin position="14"/>
        <end position="34"/>
    </location>
</feature>
<dbReference type="InterPro" id="IPR005702">
    <property type="entry name" value="Wzc-like_C"/>
</dbReference>
<dbReference type="NCBIfam" id="TIGR01007">
    <property type="entry name" value="eps_fam"/>
    <property type="match status" value="1"/>
</dbReference>
<evidence type="ECO:0000256" key="2">
    <source>
        <dbReference type="ARBA" id="ARBA00006683"/>
    </source>
</evidence>
<comment type="similarity">
    <text evidence="4">Belongs to the etk/wzc family.</text>
</comment>
<evidence type="ECO:0000256" key="9">
    <source>
        <dbReference type="ARBA" id="ARBA00022692"/>
    </source>
</evidence>
<dbReference type="Pfam" id="PF02706">
    <property type="entry name" value="Wzz"/>
    <property type="match status" value="1"/>
</dbReference>
<accession>A0ABY6G2R9</accession>
<name>A0ABY6G2R9_9MICO</name>
<evidence type="ECO:0000256" key="1">
    <source>
        <dbReference type="ARBA" id="ARBA00004429"/>
    </source>
</evidence>
<keyword evidence="11" id="KW-0418">Kinase</keyword>
<keyword evidence="12" id="KW-0067">ATP-binding</keyword>
<dbReference type="InterPro" id="IPR025669">
    <property type="entry name" value="AAA_dom"/>
</dbReference>
<comment type="catalytic activity">
    <reaction evidence="16">
        <text>L-tyrosyl-[protein] + ATP = O-phospho-L-tyrosyl-[protein] + ADP + H(+)</text>
        <dbReference type="Rhea" id="RHEA:10596"/>
        <dbReference type="Rhea" id="RHEA-COMP:10136"/>
        <dbReference type="Rhea" id="RHEA-COMP:20101"/>
        <dbReference type="ChEBI" id="CHEBI:15378"/>
        <dbReference type="ChEBI" id="CHEBI:30616"/>
        <dbReference type="ChEBI" id="CHEBI:46858"/>
        <dbReference type="ChEBI" id="CHEBI:61978"/>
        <dbReference type="ChEBI" id="CHEBI:456216"/>
        <dbReference type="EC" id="2.7.10.2"/>
    </reaction>
</comment>
<evidence type="ECO:0000256" key="4">
    <source>
        <dbReference type="ARBA" id="ARBA00008883"/>
    </source>
</evidence>
<keyword evidence="8 21" id="KW-0808">Transferase</keyword>
<evidence type="ECO:0000256" key="18">
    <source>
        <dbReference type="SAM" id="Phobius"/>
    </source>
</evidence>
<keyword evidence="7" id="KW-0997">Cell inner membrane</keyword>
<evidence type="ECO:0000256" key="3">
    <source>
        <dbReference type="ARBA" id="ARBA00007316"/>
    </source>
</evidence>
<organism evidence="21 22">
    <name type="scientific">Brachybacterium huguangmaarense</name>
    <dbReference type="NCBI Taxonomy" id="1652028"/>
    <lineage>
        <taxon>Bacteria</taxon>
        <taxon>Bacillati</taxon>
        <taxon>Actinomycetota</taxon>
        <taxon>Actinomycetes</taxon>
        <taxon>Micrococcales</taxon>
        <taxon>Dermabacteraceae</taxon>
        <taxon>Brachybacterium</taxon>
    </lineage>
</organism>
<evidence type="ECO:0000256" key="12">
    <source>
        <dbReference type="ARBA" id="ARBA00022840"/>
    </source>
</evidence>
<evidence type="ECO:0000256" key="8">
    <source>
        <dbReference type="ARBA" id="ARBA00022679"/>
    </source>
</evidence>
<feature type="domain" description="Polysaccharide chain length determinant N-terminal" evidence="19">
    <location>
        <begin position="2"/>
        <end position="89"/>
    </location>
</feature>
<dbReference type="CDD" id="cd05387">
    <property type="entry name" value="BY-kinase"/>
    <property type="match status" value="1"/>
</dbReference>
<gene>
    <name evidence="21" type="ORF">BRM3_02235</name>
</gene>
<dbReference type="Pfam" id="PF13614">
    <property type="entry name" value="AAA_31"/>
    <property type="match status" value="1"/>
</dbReference>
<dbReference type="EC" id="2.7.10.2" evidence="5"/>
<sequence>MELQQYLIIVRERWRSAVITALVVLAAVVGYTLLQTPTYQATTRLFVQTQAGNSIAELSSGANFASQQITSYADLATSPLVLQPVIDQLGLNSSPHALANEISTTVPPETLILEITATSTDPAEATQVADATAASLQSTVEQLESNGTASTVHLTVVSPAVEPSSPASPKVLRNIALGVVLAVLAGLAVAIVRELLDNRVRRADDIEKGFDRPVIATIPASRDAKNLPLISAQHPLSLQAEAYRELRTNLQFLGFSEGRRSIVVTSSLSGEGKSSSALNLAYVLAQSGARVLLIDADLRRPSLHEYLHLEGGAGLTSVLIGEADIEDVSQPLDVEGLDVLTSGPIPPNPSELLGSARMEKLLHSATDLYDMVVVDSAPLLAVTDAAVLSRLTGGTLVVAQSERVKKQQLAQALEKLEAVEARLLGVLLNRVPSRSQGVYAYRYSYAPVISDTDGNPSDESQRSDERPSDADKATEAVHRSGVSAGTVSGHRVHHGRPSSGRRAEPKAWPVAPGAGEHLW</sequence>
<keyword evidence="9 18" id="KW-0812">Transmembrane</keyword>
<evidence type="ECO:0000256" key="7">
    <source>
        <dbReference type="ARBA" id="ARBA00022519"/>
    </source>
</evidence>
<dbReference type="Proteomes" id="UP001164305">
    <property type="component" value="Chromosome"/>
</dbReference>
<evidence type="ECO:0000256" key="17">
    <source>
        <dbReference type="SAM" id="MobiDB-lite"/>
    </source>
</evidence>
<dbReference type="RefSeq" id="WP_263594483.1">
    <property type="nucleotide sequence ID" value="NZ_CP107020.1"/>
</dbReference>
<dbReference type="PANTHER" id="PTHR32309:SF13">
    <property type="entry name" value="FERRIC ENTEROBACTIN TRANSPORT PROTEIN FEPE"/>
    <property type="match status" value="1"/>
</dbReference>
<dbReference type="InterPro" id="IPR050445">
    <property type="entry name" value="Bact_polysacc_biosynth/exp"/>
</dbReference>
<evidence type="ECO:0000256" key="14">
    <source>
        <dbReference type="ARBA" id="ARBA00023136"/>
    </source>
</evidence>
<keyword evidence="15" id="KW-0829">Tyrosine-protein kinase</keyword>
<evidence type="ECO:0000313" key="22">
    <source>
        <dbReference type="Proteomes" id="UP001164305"/>
    </source>
</evidence>
<keyword evidence="14 18" id="KW-0472">Membrane</keyword>
<evidence type="ECO:0000256" key="11">
    <source>
        <dbReference type="ARBA" id="ARBA00022777"/>
    </source>
</evidence>
<comment type="subcellular location">
    <subcellularLocation>
        <location evidence="1">Cell inner membrane</location>
        <topology evidence="1">Multi-pass membrane protein</topology>
    </subcellularLocation>
</comment>
<evidence type="ECO:0000256" key="10">
    <source>
        <dbReference type="ARBA" id="ARBA00022741"/>
    </source>
</evidence>
<evidence type="ECO:0000256" key="15">
    <source>
        <dbReference type="ARBA" id="ARBA00023137"/>
    </source>
</evidence>
<keyword evidence="22" id="KW-1185">Reference proteome</keyword>
<feature type="domain" description="AAA" evidence="20">
    <location>
        <begin position="261"/>
        <end position="422"/>
    </location>
</feature>
<keyword evidence="13 18" id="KW-1133">Transmembrane helix</keyword>
<dbReference type="InterPro" id="IPR027417">
    <property type="entry name" value="P-loop_NTPase"/>
</dbReference>
<evidence type="ECO:0000313" key="21">
    <source>
        <dbReference type="EMBL" id="UYG17274.1"/>
    </source>
</evidence>
<dbReference type="GO" id="GO:0004715">
    <property type="term" value="F:non-membrane spanning protein tyrosine kinase activity"/>
    <property type="evidence" value="ECO:0007669"/>
    <property type="project" value="UniProtKB-EC"/>
</dbReference>
<evidence type="ECO:0000259" key="19">
    <source>
        <dbReference type="Pfam" id="PF02706"/>
    </source>
</evidence>
<keyword evidence="6" id="KW-1003">Cell membrane</keyword>
<evidence type="ECO:0000256" key="13">
    <source>
        <dbReference type="ARBA" id="ARBA00022989"/>
    </source>
</evidence>
<evidence type="ECO:0000256" key="16">
    <source>
        <dbReference type="ARBA" id="ARBA00051245"/>
    </source>
</evidence>
<comment type="similarity">
    <text evidence="3">Belongs to the CpsD/CapB family.</text>
</comment>